<keyword evidence="2" id="KW-1185">Reference proteome</keyword>
<dbReference type="SUPFAM" id="SSF55961">
    <property type="entry name" value="Bet v1-like"/>
    <property type="match status" value="1"/>
</dbReference>
<reference evidence="1 2" key="1">
    <citation type="submission" date="2024-03" db="EMBL/GenBank/DDBJ databases">
        <title>Draft genome sequence of Pseudonocardia carboxydivorans JCM 14827.</title>
        <authorList>
            <person name="Duangmal K."/>
        </authorList>
    </citation>
    <scope>NUCLEOTIDE SEQUENCE [LARGE SCALE GENOMIC DNA]</scope>
    <source>
        <strain evidence="1 2">JCM 14827</strain>
    </source>
</reference>
<evidence type="ECO:0000313" key="2">
    <source>
        <dbReference type="Proteomes" id="UP001367513"/>
    </source>
</evidence>
<comment type="caution">
    <text evidence="1">The sequence shown here is derived from an EMBL/GenBank/DDBJ whole genome shotgun (WGS) entry which is preliminary data.</text>
</comment>
<dbReference type="Proteomes" id="UP001367513">
    <property type="component" value="Unassembled WGS sequence"/>
</dbReference>
<sequence length="156" mass="16876">MTTLTVSVATTVAAPAADAWTVLADYARDRQWRAGVRSMVPTPPGPVGPGTTTREVLRAAGRTTRNDGVVTDVTPGRRFAWRTTSGVDADGSREVEPLPDGSCRVRLELRVRPPGLLRLVPGPLRWLLARGLRGDLDRLRALVETGRATRPACERS</sequence>
<dbReference type="Gene3D" id="3.30.530.20">
    <property type="match status" value="1"/>
</dbReference>
<dbReference type="RefSeq" id="WP_346105564.1">
    <property type="nucleotide sequence ID" value="NZ_BAAAOD010000045.1"/>
</dbReference>
<accession>A0ABU9AH82</accession>
<evidence type="ECO:0000313" key="1">
    <source>
        <dbReference type="EMBL" id="MEK6465786.1"/>
    </source>
</evidence>
<organism evidence="1 2">
    <name type="scientific">Pseudonocardia alni subsp. carboxydivorans</name>
    <dbReference type="NCBI Taxonomy" id="415010"/>
    <lineage>
        <taxon>Bacteria</taxon>
        <taxon>Bacillati</taxon>
        <taxon>Actinomycetota</taxon>
        <taxon>Actinomycetes</taxon>
        <taxon>Pseudonocardiales</taxon>
        <taxon>Pseudonocardiaceae</taxon>
        <taxon>Pseudonocardia</taxon>
    </lineage>
</organism>
<dbReference type="InterPro" id="IPR023393">
    <property type="entry name" value="START-like_dom_sf"/>
</dbReference>
<dbReference type="Pfam" id="PF10604">
    <property type="entry name" value="Polyketide_cyc2"/>
    <property type="match status" value="1"/>
</dbReference>
<gene>
    <name evidence="1" type="ORF">WG925_18775</name>
</gene>
<dbReference type="InterPro" id="IPR019587">
    <property type="entry name" value="Polyketide_cyclase/dehydratase"/>
</dbReference>
<name>A0ABU9AH82_PSEA5</name>
<protein>
    <submittedName>
        <fullName evidence="1">SRPBCC family protein</fullName>
    </submittedName>
</protein>
<proteinExistence type="predicted"/>
<dbReference type="EMBL" id="JBBPIX010000010">
    <property type="protein sequence ID" value="MEK6465786.1"/>
    <property type="molecule type" value="Genomic_DNA"/>
</dbReference>